<dbReference type="AlphaFoldDB" id="A0A0M0GQR5"/>
<comment type="caution">
    <text evidence="3">The sequence shown here is derived from an EMBL/GenBank/DDBJ whole genome shotgun (WGS) entry which is preliminary data.</text>
</comment>
<evidence type="ECO:0000313" key="4">
    <source>
        <dbReference type="Proteomes" id="UP000037405"/>
    </source>
</evidence>
<proteinExistence type="evidence at transcript level"/>
<dbReference type="Proteomes" id="UP000037405">
    <property type="component" value="Unassembled WGS sequence"/>
</dbReference>
<feature type="region of interest" description="Disordered" evidence="2">
    <location>
        <begin position="30"/>
        <end position="69"/>
    </location>
</feature>
<comment type="subcellular location">
    <subcellularLocation>
        <location evidence="1">Spore core</location>
    </subcellularLocation>
</comment>
<evidence type="ECO:0000256" key="2">
    <source>
        <dbReference type="SAM" id="MobiDB-lite"/>
    </source>
</evidence>
<dbReference type="OrthoDB" id="1799076at2"/>
<sequence>MNHRPDDRRDNAQKLQSMVQNTLENIDKAEESMAYTDSEEQLESIRQKNERRKDSIESFRQEIKDESQS</sequence>
<evidence type="ECO:0000256" key="1">
    <source>
        <dbReference type="HAMAP-Rule" id="MF_01506"/>
    </source>
</evidence>
<dbReference type="STRING" id="189381.GCA_900166615_03287"/>
<dbReference type="InterPro" id="IPR017524">
    <property type="entry name" value="SASP_thioredoxin-like"/>
</dbReference>
<evidence type="ECO:0000313" key="3">
    <source>
        <dbReference type="EMBL" id="KON91847.1"/>
    </source>
</evidence>
<reference evidence="4" key="1">
    <citation type="submission" date="2015-07" db="EMBL/GenBank/DDBJ databases">
        <title>Fjat-14235 jcm11544.</title>
        <authorList>
            <person name="Liu B."/>
            <person name="Wang J."/>
            <person name="Zhu Y."/>
            <person name="Liu G."/>
            <person name="Chen Q."/>
            <person name="Chen Z."/>
            <person name="Lan J."/>
            <person name="Che J."/>
            <person name="Ge C."/>
            <person name="Shi H."/>
            <person name="Pan Z."/>
            <person name="Liu X."/>
        </authorList>
    </citation>
    <scope>NUCLEOTIDE SEQUENCE [LARGE SCALE GENOMIC DNA]</scope>
    <source>
        <strain evidence="4">JCM 11544</strain>
    </source>
</reference>
<dbReference type="HAMAP" id="MF_01506">
    <property type="entry name" value="Tlp"/>
    <property type="match status" value="1"/>
</dbReference>
<dbReference type="GO" id="GO:0030435">
    <property type="term" value="P:sporulation resulting in formation of a cellular spore"/>
    <property type="evidence" value="ECO:0007669"/>
    <property type="project" value="UniProtKB-KW"/>
</dbReference>
<gene>
    <name evidence="1" type="primary">tlp</name>
    <name evidence="3" type="ORF">AF331_05010</name>
</gene>
<comment type="similarity">
    <text evidence="1">Belongs to the Tlp family.</text>
</comment>
<protein>
    <recommendedName>
        <fullName evidence="1">Small, acid-soluble spore protein Tlp</fullName>
    </recommendedName>
</protein>
<feature type="compositionally biased region" description="Basic and acidic residues" evidence="2">
    <location>
        <begin position="43"/>
        <end position="69"/>
    </location>
</feature>
<organism evidence="3 4">
    <name type="scientific">Rossellomorea marisflavi</name>
    <dbReference type="NCBI Taxonomy" id="189381"/>
    <lineage>
        <taxon>Bacteria</taxon>
        <taxon>Bacillati</taxon>
        <taxon>Bacillota</taxon>
        <taxon>Bacilli</taxon>
        <taxon>Bacillales</taxon>
        <taxon>Bacillaceae</taxon>
        <taxon>Rossellomorea</taxon>
    </lineage>
</organism>
<dbReference type="Pfam" id="PF19824">
    <property type="entry name" value="Tlp"/>
    <property type="match status" value="1"/>
</dbReference>
<dbReference type="RefSeq" id="WP_053427040.1">
    <property type="nucleotide sequence ID" value="NZ_JAUKEF010000001.1"/>
</dbReference>
<name>A0A0M0GQR5_9BACI</name>
<comment type="induction">
    <text evidence="1">Expressed only in the forespore compartment of sporulating cells.</text>
</comment>
<dbReference type="NCBIfam" id="TIGR03090">
    <property type="entry name" value="SASP_tlp"/>
    <property type="match status" value="1"/>
</dbReference>
<accession>A0A0M0GQR5</accession>
<dbReference type="GO" id="GO:0030436">
    <property type="term" value="P:asexual sporulation"/>
    <property type="evidence" value="ECO:0007669"/>
    <property type="project" value="UniProtKB-UniRule"/>
</dbReference>
<dbReference type="PATRIC" id="fig|189381.12.peg.1129"/>
<keyword evidence="4" id="KW-1185">Reference proteome</keyword>
<keyword evidence="1" id="KW-0749">Sporulation</keyword>
<dbReference type="EMBL" id="LGUE01000001">
    <property type="protein sequence ID" value="KON91847.1"/>
    <property type="molecule type" value="Genomic_DNA"/>
</dbReference>